<proteinExistence type="predicted"/>
<keyword evidence="1" id="KW-1133">Transmembrane helix</keyword>
<sequence length="161" mass="17697">MIVTIVSAIVMMAVMVGEMIFHSRDNVLMMMRESGAMNGSVLSHDILELDDFFSKQNTTCGFEIQTLTNRVIGKVNEIRAATPNADEDDVRVEINEVKVPAGGKVTWNATVNNLKDKTLYMDRWRPGLFGLPGSGGGSLLLWVPRSSLGGYLILHARINVS</sequence>
<dbReference type="Proteomes" id="UP001162029">
    <property type="component" value="Unassembled WGS sequence"/>
</dbReference>
<dbReference type="EMBL" id="CANTFM010001414">
    <property type="protein sequence ID" value="CAI5739150.1"/>
    <property type="molecule type" value="Genomic_DNA"/>
</dbReference>
<name>A0AAV0UTZ7_9STRA</name>
<gene>
    <name evidence="2" type="ORF">PDE001_LOCUS7114</name>
</gene>
<keyword evidence="1" id="KW-0472">Membrane</keyword>
<keyword evidence="3" id="KW-1185">Reference proteome</keyword>
<evidence type="ECO:0000313" key="2">
    <source>
        <dbReference type="EMBL" id="CAI5739150.1"/>
    </source>
</evidence>
<reference evidence="2" key="1">
    <citation type="submission" date="2022-12" db="EMBL/GenBank/DDBJ databases">
        <authorList>
            <person name="Webb A."/>
        </authorList>
    </citation>
    <scope>NUCLEOTIDE SEQUENCE</scope>
    <source>
        <strain evidence="2">Pd1</strain>
    </source>
</reference>
<protein>
    <submittedName>
        <fullName evidence="2">Uncharacterized protein</fullName>
    </submittedName>
</protein>
<feature type="transmembrane region" description="Helical" evidence="1">
    <location>
        <begin position="6"/>
        <end position="23"/>
    </location>
</feature>
<evidence type="ECO:0000256" key="1">
    <source>
        <dbReference type="SAM" id="Phobius"/>
    </source>
</evidence>
<comment type="caution">
    <text evidence="2">The sequence shown here is derived from an EMBL/GenBank/DDBJ whole genome shotgun (WGS) entry which is preliminary data.</text>
</comment>
<organism evidence="2 3">
    <name type="scientific">Peronospora destructor</name>
    <dbReference type="NCBI Taxonomy" id="86335"/>
    <lineage>
        <taxon>Eukaryota</taxon>
        <taxon>Sar</taxon>
        <taxon>Stramenopiles</taxon>
        <taxon>Oomycota</taxon>
        <taxon>Peronosporomycetes</taxon>
        <taxon>Peronosporales</taxon>
        <taxon>Peronosporaceae</taxon>
        <taxon>Peronospora</taxon>
    </lineage>
</organism>
<dbReference type="AlphaFoldDB" id="A0AAV0UTZ7"/>
<accession>A0AAV0UTZ7</accession>
<evidence type="ECO:0000313" key="3">
    <source>
        <dbReference type="Proteomes" id="UP001162029"/>
    </source>
</evidence>
<keyword evidence="1" id="KW-0812">Transmembrane</keyword>